<dbReference type="AlphaFoldDB" id="A0AAW0BF96"/>
<accession>A0AAW0BF96</accession>
<sequence length="552" mass="62465">MSSEGLAPSLDPSPVDANAALDDVLGTNNPPNELNLAAVRGLVSQSSLLRATMNARLSSLKAETEKILEDRKALDAQIRRYQGALSPLRRYPTELLSLIFTFAVHPMDYESDLEDFGLMGMRMRPWTLAAVCGRWRNIVLSQSNLWAFLCLDFQDFSRGSHIHRSWVVPMVEAHLNRSRNESLVVIFRMTQIRLSETEQRVLELIAPHSHRWERIIFCGPPALYNALSNLKLDFSMLRALDVSLSPDVDVTDEGMEDYEVTIDNFSVCPNVERVFINLNVDSGSKVPIKMNLGETKNLRIYSATNSWEYHSDILRYATNVSECWMGLTHSLPLVAETLLLPMLRRLSITTTGVLDFLEAPALEELYHSYYTPQLCTQLARGKFPKLWKLFIGARRQNIVIDWDDFLSATRTVTHLYISLSPQSASGLFAILEGSTGQTIPTTTGETDQEAVDGIASAAITLPTLHTLALNFDMFEGDPTSKRLDEDQLLRVLEAQWVQGQMRSFRMYGRVVPKLRSSTLEQIETLRRDGFDIVLERFPMMMVDGMADKDSYW</sequence>
<keyword evidence="3" id="KW-1185">Reference proteome</keyword>
<evidence type="ECO:0000256" key="1">
    <source>
        <dbReference type="SAM" id="MobiDB-lite"/>
    </source>
</evidence>
<dbReference type="Proteomes" id="UP001362999">
    <property type="component" value="Unassembled WGS sequence"/>
</dbReference>
<gene>
    <name evidence="2" type="ORF">R3P38DRAFT_1054996</name>
</gene>
<protein>
    <recommendedName>
        <fullName evidence="4">F-box domain-containing protein</fullName>
    </recommendedName>
</protein>
<evidence type="ECO:0000313" key="2">
    <source>
        <dbReference type="EMBL" id="KAK7024946.1"/>
    </source>
</evidence>
<dbReference type="EMBL" id="JAWWNJ010000034">
    <property type="protein sequence ID" value="KAK7024946.1"/>
    <property type="molecule type" value="Genomic_DNA"/>
</dbReference>
<organism evidence="2 3">
    <name type="scientific">Favolaschia claudopus</name>
    <dbReference type="NCBI Taxonomy" id="2862362"/>
    <lineage>
        <taxon>Eukaryota</taxon>
        <taxon>Fungi</taxon>
        <taxon>Dikarya</taxon>
        <taxon>Basidiomycota</taxon>
        <taxon>Agaricomycotina</taxon>
        <taxon>Agaricomycetes</taxon>
        <taxon>Agaricomycetidae</taxon>
        <taxon>Agaricales</taxon>
        <taxon>Marasmiineae</taxon>
        <taxon>Mycenaceae</taxon>
        <taxon>Favolaschia</taxon>
    </lineage>
</organism>
<evidence type="ECO:0008006" key="4">
    <source>
        <dbReference type="Google" id="ProtNLM"/>
    </source>
</evidence>
<feature type="region of interest" description="Disordered" evidence="1">
    <location>
        <begin position="1"/>
        <end position="26"/>
    </location>
</feature>
<name>A0AAW0BF96_9AGAR</name>
<reference evidence="2 3" key="1">
    <citation type="journal article" date="2024" name="J Genomics">
        <title>Draft genome sequencing and assembly of Favolaschia claudopus CIRM-BRFM 2984 isolated from oak limbs.</title>
        <authorList>
            <person name="Navarro D."/>
            <person name="Drula E."/>
            <person name="Chaduli D."/>
            <person name="Cazenave R."/>
            <person name="Ahrendt S."/>
            <person name="Wang J."/>
            <person name="Lipzen A."/>
            <person name="Daum C."/>
            <person name="Barry K."/>
            <person name="Grigoriev I.V."/>
            <person name="Favel A."/>
            <person name="Rosso M.N."/>
            <person name="Martin F."/>
        </authorList>
    </citation>
    <scope>NUCLEOTIDE SEQUENCE [LARGE SCALE GENOMIC DNA]</scope>
    <source>
        <strain evidence="2 3">CIRM-BRFM 2984</strain>
    </source>
</reference>
<proteinExistence type="predicted"/>
<evidence type="ECO:0000313" key="3">
    <source>
        <dbReference type="Proteomes" id="UP001362999"/>
    </source>
</evidence>
<comment type="caution">
    <text evidence="2">The sequence shown here is derived from an EMBL/GenBank/DDBJ whole genome shotgun (WGS) entry which is preliminary data.</text>
</comment>